<organism evidence="3 4">
    <name type="scientific">Flavobacterium luminosum</name>
    <dbReference type="NCBI Taxonomy" id="2949086"/>
    <lineage>
        <taxon>Bacteria</taxon>
        <taxon>Pseudomonadati</taxon>
        <taxon>Bacteroidota</taxon>
        <taxon>Flavobacteriia</taxon>
        <taxon>Flavobacteriales</taxon>
        <taxon>Flavobacteriaceae</taxon>
        <taxon>Flavobacterium</taxon>
    </lineage>
</organism>
<dbReference type="InterPro" id="IPR006015">
    <property type="entry name" value="Universal_stress_UspA"/>
</dbReference>
<comment type="caution">
    <text evidence="3">The sequence shown here is derived from an EMBL/GenBank/DDBJ whole genome shotgun (WGS) entry which is preliminary data.</text>
</comment>
<dbReference type="PANTHER" id="PTHR46268">
    <property type="entry name" value="STRESS RESPONSE PROTEIN NHAX"/>
    <property type="match status" value="1"/>
</dbReference>
<evidence type="ECO:0000259" key="2">
    <source>
        <dbReference type="Pfam" id="PF00582"/>
    </source>
</evidence>
<proteinExistence type="inferred from homology"/>
<dbReference type="Proteomes" id="UP001317191">
    <property type="component" value="Unassembled WGS sequence"/>
</dbReference>
<accession>A0ABT0TLY3</accession>
<dbReference type="RefSeq" id="WP_250591459.1">
    <property type="nucleotide sequence ID" value="NZ_JAMLJM010000002.1"/>
</dbReference>
<comment type="similarity">
    <text evidence="1">Belongs to the universal stress protein A family.</text>
</comment>
<protein>
    <submittedName>
        <fullName evidence="3">Universal stress protein</fullName>
    </submittedName>
</protein>
<dbReference type="PANTHER" id="PTHR46268:SF6">
    <property type="entry name" value="UNIVERSAL STRESS PROTEIN UP12"/>
    <property type="match status" value="1"/>
</dbReference>
<dbReference type="SUPFAM" id="SSF52402">
    <property type="entry name" value="Adenine nucleotide alpha hydrolases-like"/>
    <property type="match status" value="2"/>
</dbReference>
<reference evidence="3 4" key="1">
    <citation type="submission" date="2022-05" db="EMBL/GenBank/DDBJ databases">
        <title>Flavobacterium sp., isolated from activated sludge.</title>
        <authorList>
            <person name="Ran Q."/>
        </authorList>
    </citation>
    <scope>NUCLEOTIDE SEQUENCE [LARGE SCALE GENOMIC DNA]</scope>
    <source>
        <strain evidence="3 4">HXWNR70</strain>
    </source>
</reference>
<dbReference type="EMBL" id="JAMLJM010000002">
    <property type="protein sequence ID" value="MCL9808365.1"/>
    <property type="molecule type" value="Genomic_DNA"/>
</dbReference>
<name>A0ABT0TLY3_9FLAO</name>
<dbReference type="Gene3D" id="3.40.50.12370">
    <property type="match status" value="1"/>
</dbReference>
<keyword evidence="4" id="KW-1185">Reference proteome</keyword>
<feature type="domain" description="UspA" evidence="2">
    <location>
        <begin position="1"/>
        <end position="147"/>
    </location>
</feature>
<gene>
    <name evidence="3" type="ORF">NAT50_03240</name>
</gene>
<evidence type="ECO:0000256" key="1">
    <source>
        <dbReference type="ARBA" id="ARBA00008791"/>
    </source>
</evidence>
<dbReference type="PRINTS" id="PR01438">
    <property type="entry name" value="UNVRSLSTRESS"/>
</dbReference>
<dbReference type="Pfam" id="PF00582">
    <property type="entry name" value="Usp"/>
    <property type="match status" value="1"/>
</dbReference>
<evidence type="ECO:0000313" key="4">
    <source>
        <dbReference type="Proteomes" id="UP001317191"/>
    </source>
</evidence>
<sequence>MKTILVPTDFSQMANNSVLYALKIAKKNKAQLLLLHTYELPILSMQPFPFDASNLYKTIDLDEFEVFKDNLKVLRKIAEENNVEDVPLFHKLSMGDLNYNINETVKKENVDMIVVATSGGQDFFSKLVGSNTDSVIISSKVPVIVLPKDFDVNDPVETIGFTTRFREKDKKALQSTIEFAESLGLRIKCMHAQTEADFDHQIVSQWENEFKNHEVSFFVYPSDDVFETIEEFITHQEIDMLAMVTYKRDFLEELFTTRFTQKVTHKVAIPVLVLQ</sequence>
<evidence type="ECO:0000313" key="3">
    <source>
        <dbReference type="EMBL" id="MCL9808365.1"/>
    </source>
</evidence>
<dbReference type="CDD" id="cd00293">
    <property type="entry name" value="USP-like"/>
    <property type="match status" value="2"/>
</dbReference>
<dbReference type="InterPro" id="IPR006016">
    <property type="entry name" value="UspA"/>
</dbReference>